<dbReference type="PANTHER" id="PTHR47679">
    <property type="entry name" value="PROTEIN TORNADO 1"/>
    <property type="match status" value="1"/>
</dbReference>
<sequence length="714" mass="77924">MSAPTSVRHLKTHFKRLGVDMRAPCTDAGFSDTLAGVEPPKRESSCWLINQVGIWNRFFQNVGVELNQNGPGKLSVRTFGSCCNPSFSDYGLVCATLLGELLAGHRCIYNVHLSYSGQMFGLKPGALANLIPNGAIEHFHVDGARMSSDEAHGLIRAMVRGQPASIEISNVKLRPCIATMLSNCVESTVTLKELSLVEVGLKVDDVMTLFKTLESSKTVECFKLEGNAVGVRGAQQLASVLKQNKTLRSATVQKAQLEAEGAIAIVSALAENTTLTVLRIASNYIGDVGTRALADALKINNTLLGLDLRDNAKGVQGGHAIAQMLAVNAKLEELHVCGNAISDSAVVAIAESILHNKALNALSIFANNIGEDGVTALARLLASNKTLWRLNATLKSTSGDTRPLDAFTNALASSKSLYAVQLFVWGSLAMKKLSHAVQLTKTLQYLCVRSYGTEIQQLCSALETNHSIQEVQIDSFIYIEDGTALARLIEKTKTLQAVTITKELSTLCVTRIFHGLAKNKSICLFSAQCVTLGMTTCTAIAATLEVNRTLCSITLGWSSFTDDCLSVISAGVAKNPVIQIMELTYMSYSNVGLKIKEHLRRNSSMMLQAVEFVLDHKVGRVEAEAFEMFKNNAFFRQQLSKAAISRGLSSPLPLLRETEHFIEDNYFRITGVVKQKVVCVRAVRKRKKVTMFDQLNEYCLKKVFSYLRVSDVRL</sequence>
<evidence type="ECO:0000313" key="1">
    <source>
        <dbReference type="EMBL" id="KAK8760926.1"/>
    </source>
</evidence>
<evidence type="ECO:0008006" key="3">
    <source>
        <dbReference type="Google" id="ProtNLM"/>
    </source>
</evidence>
<reference evidence="1 2" key="1">
    <citation type="journal article" date="2023" name="Arcadia Sci">
        <title>De novo assembly of a long-read Amblyomma americanum tick genome.</title>
        <authorList>
            <person name="Chou S."/>
            <person name="Poskanzer K.E."/>
            <person name="Rollins M."/>
            <person name="Thuy-Boun P.S."/>
        </authorList>
    </citation>
    <scope>NUCLEOTIDE SEQUENCE [LARGE SCALE GENOMIC DNA]</scope>
    <source>
        <strain evidence="1">F_SG_1</strain>
        <tissue evidence="1">Salivary glands</tissue>
    </source>
</reference>
<dbReference type="Gene3D" id="3.80.10.10">
    <property type="entry name" value="Ribonuclease Inhibitor"/>
    <property type="match status" value="3"/>
</dbReference>
<dbReference type="InterPro" id="IPR032675">
    <property type="entry name" value="LRR_dom_sf"/>
</dbReference>
<dbReference type="AlphaFoldDB" id="A0AAQ4DEN6"/>
<dbReference type="Proteomes" id="UP001321473">
    <property type="component" value="Unassembled WGS sequence"/>
</dbReference>
<gene>
    <name evidence="1" type="ORF">V5799_027807</name>
</gene>
<dbReference type="SUPFAM" id="SSF52047">
    <property type="entry name" value="RNI-like"/>
    <property type="match status" value="2"/>
</dbReference>
<accession>A0AAQ4DEN6</accession>
<comment type="caution">
    <text evidence="1">The sequence shown here is derived from an EMBL/GenBank/DDBJ whole genome shotgun (WGS) entry which is preliminary data.</text>
</comment>
<proteinExistence type="predicted"/>
<dbReference type="SMART" id="SM00368">
    <property type="entry name" value="LRR_RI"/>
    <property type="match status" value="7"/>
</dbReference>
<organism evidence="1 2">
    <name type="scientific">Amblyomma americanum</name>
    <name type="common">Lone star tick</name>
    <dbReference type="NCBI Taxonomy" id="6943"/>
    <lineage>
        <taxon>Eukaryota</taxon>
        <taxon>Metazoa</taxon>
        <taxon>Ecdysozoa</taxon>
        <taxon>Arthropoda</taxon>
        <taxon>Chelicerata</taxon>
        <taxon>Arachnida</taxon>
        <taxon>Acari</taxon>
        <taxon>Parasitiformes</taxon>
        <taxon>Ixodida</taxon>
        <taxon>Ixodoidea</taxon>
        <taxon>Ixodidae</taxon>
        <taxon>Amblyomminae</taxon>
        <taxon>Amblyomma</taxon>
    </lineage>
</organism>
<dbReference type="InterPro" id="IPR001611">
    <property type="entry name" value="Leu-rich_rpt"/>
</dbReference>
<dbReference type="PANTHER" id="PTHR47679:SF2">
    <property type="entry name" value="C-TERMINAL OF ROC (COR) DOMAIN-CONTAINING PROTEIN"/>
    <property type="match status" value="1"/>
</dbReference>
<dbReference type="Pfam" id="PF13516">
    <property type="entry name" value="LRR_6"/>
    <property type="match status" value="2"/>
</dbReference>
<dbReference type="EMBL" id="JARKHS020031725">
    <property type="protein sequence ID" value="KAK8760926.1"/>
    <property type="molecule type" value="Genomic_DNA"/>
</dbReference>
<evidence type="ECO:0000313" key="2">
    <source>
        <dbReference type="Proteomes" id="UP001321473"/>
    </source>
</evidence>
<keyword evidence="2" id="KW-1185">Reference proteome</keyword>
<protein>
    <recommendedName>
        <fullName evidence="3">Ran gtpase-activating protein</fullName>
    </recommendedName>
</protein>
<name>A0AAQ4DEN6_AMBAM</name>